<keyword evidence="4" id="KW-1185">Reference proteome</keyword>
<dbReference type="EMBL" id="CP061038">
    <property type="protein sequence ID" value="QNQ09315.1"/>
    <property type="molecule type" value="Genomic_DNA"/>
</dbReference>
<dbReference type="Gene3D" id="3.30.750.140">
    <property type="match status" value="1"/>
</dbReference>
<dbReference type="PANTHER" id="PTHR37533">
    <property type="entry name" value="FLAGELLAR HOOK-LENGTH CONTROL PROTEIN"/>
    <property type="match status" value="1"/>
</dbReference>
<evidence type="ECO:0000313" key="3">
    <source>
        <dbReference type="EMBL" id="QNQ09315.1"/>
    </source>
</evidence>
<gene>
    <name evidence="3" type="ORF">H3Z74_22040</name>
</gene>
<keyword evidence="3" id="KW-0969">Cilium</keyword>
<sequence length="372" mass="37399">MAKPPEKAPKAAGSGGDPSAFTVALADFLKAGDGAPPDDPALPGLPAKRQDLAAGGEALPDDAGTAIDPTLIWLPVTPPQPLPVTQVIPLPGVAPQFAINAALPGLVVAADPALAEMTQLPAGGQPAGAAPAIPGKPVIDISGLVPVEAEPQPVQPVAGKAATSRDAPVLAAGTPAAQPPVPAAQPASQAFAAAILAASHRQRAAGEDDRPVTTATLATALGAVTEATHRPVVQPAGDAQRAPLDLRQDAGLQAMIDRIEVLRDDADSRDTRIRLVPDALGAVDIAVRKHGDTLHVHFTAESAATRTLLSDAQPRLSELAEARGVRIAQSSVDGGGTGAGRQPHPPVPILPAAPARAATDGDTETTTDQRIA</sequence>
<dbReference type="AlphaFoldDB" id="A0A7H0LI12"/>
<dbReference type="CDD" id="cd17470">
    <property type="entry name" value="T3SS_Flik_C"/>
    <property type="match status" value="1"/>
</dbReference>
<evidence type="ECO:0000313" key="4">
    <source>
        <dbReference type="Proteomes" id="UP000516148"/>
    </source>
</evidence>
<feature type="domain" description="Flagellar hook-length control protein-like C-terminal" evidence="2">
    <location>
        <begin position="264"/>
        <end position="336"/>
    </location>
</feature>
<dbReference type="PANTHER" id="PTHR37533:SF2">
    <property type="entry name" value="FLAGELLAR HOOK-LENGTH CONTROL PROTEIN"/>
    <property type="match status" value="1"/>
</dbReference>
<dbReference type="InterPro" id="IPR038610">
    <property type="entry name" value="FliK-like_C_sf"/>
</dbReference>
<dbReference type="Proteomes" id="UP000516148">
    <property type="component" value="Chromosome"/>
</dbReference>
<feature type="region of interest" description="Disordered" evidence="1">
    <location>
        <begin position="328"/>
        <end position="372"/>
    </location>
</feature>
<feature type="compositionally biased region" description="Low complexity" evidence="1">
    <location>
        <begin position="352"/>
        <end position="372"/>
    </location>
</feature>
<dbReference type="KEGG" id="spap:H3Z74_22040"/>
<evidence type="ECO:0000256" key="1">
    <source>
        <dbReference type="SAM" id="MobiDB-lite"/>
    </source>
</evidence>
<accession>A0A7H0LI12</accession>
<organism evidence="3 4">
    <name type="scientific">Sphingomonas alpina</name>
    <dbReference type="NCBI Taxonomy" id="653931"/>
    <lineage>
        <taxon>Bacteria</taxon>
        <taxon>Pseudomonadati</taxon>
        <taxon>Pseudomonadota</taxon>
        <taxon>Alphaproteobacteria</taxon>
        <taxon>Sphingomonadales</taxon>
        <taxon>Sphingomonadaceae</taxon>
        <taxon>Sphingomonas</taxon>
    </lineage>
</organism>
<reference evidence="3 4" key="1">
    <citation type="submission" date="2020-09" db="EMBL/GenBank/DDBJ databases">
        <title>Sphingomonas sp., a new species isolated from pork steak.</title>
        <authorList>
            <person name="Heidler von Heilborn D."/>
        </authorList>
    </citation>
    <scope>NUCLEOTIDE SEQUENCE [LARGE SCALE GENOMIC DNA]</scope>
    <source>
        <strain evidence="4">S8-3T</strain>
    </source>
</reference>
<dbReference type="Pfam" id="PF02120">
    <property type="entry name" value="Flg_hook"/>
    <property type="match status" value="1"/>
</dbReference>
<name>A0A7H0LI12_9SPHN</name>
<keyword evidence="3" id="KW-0966">Cell projection</keyword>
<dbReference type="RefSeq" id="WP_187761631.1">
    <property type="nucleotide sequence ID" value="NZ_CP061038.1"/>
</dbReference>
<keyword evidence="3" id="KW-0282">Flagellum</keyword>
<evidence type="ECO:0000259" key="2">
    <source>
        <dbReference type="Pfam" id="PF02120"/>
    </source>
</evidence>
<dbReference type="InterPro" id="IPR021136">
    <property type="entry name" value="Flagellar_hook_control-like_C"/>
</dbReference>
<proteinExistence type="predicted"/>
<dbReference type="InterPro" id="IPR052563">
    <property type="entry name" value="FliK"/>
</dbReference>
<protein>
    <submittedName>
        <fullName evidence="3">Flagellar hook-length control protein FliK</fullName>
    </submittedName>
</protein>